<dbReference type="InParanoid" id="V4T5M8"/>
<dbReference type="EMBL" id="KI536799">
    <property type="protein sequence ID" value="ESR44851.1"/>
    <property type="molecule type" value="Genomic_DNA"/>
</dbReference>
<dbReference type="OMA" id="DEWRILH"/>
<proteinExistence type="predicted"/>
<evidence type="ECO:0000256" key="3">
    <source>
        <dbReference type="ARBA" id="ARBA00022821"/>
    </source>
</evidence>
<evidence type="ECO:0000259" key="4">
    <source>
        <dbReference type="Pfam" id="PF18052"/>
    </source>
</evidence>
<keyword evidence="3" id="KW-0611">Plant defense</keyword>
<keyword evidence="6" id="KW-1185">Reference proteome</keyword>
<keyword evidence="1" id="KW-0677">Repeat</keyword>
<accession>V4T5M8</accession>
<gene>
    <name evidence="5" type="ORF">CICLE_v10002941mg</name>
</gene>
<dbReference type="KEGG" id="cic:CICLE_v10002941mg"/>
<sequence>MVDAIVFPLLEQLISFSAGEATQQVKLVKGVEQDVEKLTSHLQTIHAVASDAEQRQVKEKSVRLWLGRLKDVSYDIEDVLDEWITGRRKLQMKQNAHSA</sequence>
<dbReference type="InterPro" id="IPR041118">
    <property type="entry name" value="Rx_N"/>
</dbReference>
<dbReference type="STRING" id="85681.V4T5M8"/>
<evidence type="ECO:0000256" key="2">
    <source>
        <dbReference type="ARBA" id="ARBA00022741"/>
    </source>
</evidence>
<reference evidence="5 6" key="1">
    <citation type="submission" date="2013-10" db="EMBL/GenBank/DDBJ databases">
        <authorList>
            <consortium name="International Citrus Genome Consortium"/>
            <person name="Jenkins J."/>
            <person name="Schmutz J."/>
            <person name="Prochnik S."/>
            <person name="Rokhsar D."/>
            <person name="Gmitter F."/>
            <person name="Ollitrault P."/>
            <person name="Machado M."/>
            <person name="Talon M."/>
            <person name="Wincker P."/>
            <person name="Jaillon O."/>
            <person name="Morgante M."/>
        </authorList>
    </citation>
    <scope>NUCLEOTIDE SEQUENCE</scope>
    <source>
        <strain evidence="6">cv. Clemenules</strain>
    </source>
</reference>
<dbReference type="Gramene" id="ESR44851">
    <property type="protein sequence ID" value="ESR44851"/>
    <property type="gene ID" value="CICLE_v10002941mg"/>
</dbReference>
<organism evidence="5 6">
    <name type="scientific">Citrus clementina</name>
    <name type="common">Clementine</name>
    <name type="synonym">Citrus deliciosa x Citrus sinensis</name>
    <dbReference type="NCBI Taxonomy" id="85681"/>
    <lineage>
        <taxon>Eukaryota</taxon>
        <taxon>Viridiplantae</taxon>
        <taxon>Streptophyta</taxon>
        <taxon>Embryophyta</taxon>
        <taxon>Tracheophyta</taxon>
        <taxon>Spermatophyta</taxon>
        <taxon>Magnoliopsida</taxon>
        <taxon>eudicotyledons</taxon>
        <taxon>Gunneridae</taxon>
        <taxon>Pentapetalae</taxon>
        <taxon>rosids</taxon>
        <taxon>malvids</taxon>
        <taxon>Sapindales</taxon>
        <taxon>Rutaceae</taxon>
        <taxon>Aurantioideae</taxon>
        <taxon>Citrus</taxon>
    </lineage>
</organism>
<protein>
    <recommendedName>
        <fullName evidence="4">Disease resistance N-terminal domain-containing protein</fullName>
    </recommendedName>
</protein>
<keyword evidence="2" id="KW-0547">Nucleotide-binding</keyword>
<dbReference type="Pfam" id="PF18052">
    <property type="entry name" value="Rx_N"/>
    <property type="match status" value="1"/>
</dbReference>
<dbReference type="GO" id="GO:0000166">
    <property type="term" value="F:nucleotide binding"/>
    <property type="evidence" value="ECO:0007669"/>
    <property type="project" value="UniProtKB-KW"/>
</dbReference>
<dbReference type="AlphaFoldDB" id="V4T5M8"/>
<dbReference type="GO" id="GO:0006952">
    <property type="term" value="P:defense response"/>
    <property type="evidence" value="ECO:0007669"/>
    <property type="project" value="UniProtKB-KW"/>
</dbReference>
<name>V4T5M8_CITCL</name>
<evidence type="ECO:0000313" key="5">
    <source>
        <dbReference type="EMBL" id="ESR44851.1"/>
    </source>
</evidence>
<feature type="domain" description="Disease resistance N-terminal" evidence="4">
    <location>
        <begin position="6"/>
        <end position="93"/>
    </location>
</feature>
<evidence type="ECO:0000256" key="1">
    <source>
        <dbReference type="ARBA" id="ARBA00022737"/>
    </source>
</evidence>
<dbReference type="Gene3D" id="1.20.5.4130">
    <property type="match status" value="1"/>
</dbReference>
<dbReference type="Proteomes" id="UP000030687">
    <property type="component" value="Unassembled WGS sequence"/>
</dbReference>
<evidence type="ECO:0000313" key="6">
    <source>
        <dbReference type="Proteomes" id="UP000030687"/>
    </source>
</evidence>